<sequence>MGKISEIAAVLLGRQKQKDENKGLVATLEDLMEQRRNVRYLHLKTKLHSSSMAGDVKSAFKGRGIEMEEIRGYAFGDDVRDIDWRVTARKNSPYTKIYAEERDREIYVLLDLSASMVFGTRNELKSVTASKTAALLGWMAQENNDRFGAYIFDGEKNWQFKPQQNRAQLLAVFNKIAAVNRDIVKRKVAPDGLNKALNLMVKGLKSRATAFVISDFSNFGEDEKKALAALSKKSAVFCLNIYDILEEQAPSPGEYMVVDGAQNLVFDSRPQAFRTEYGRFFAEKKMKIRDFCRKFNCRYVEIRTDIPITKQMKII</sequence>
<evidence type="ECO:0000259" key="1">
    <source>
        <dbReference type="Pfam" id="PF01882"/>
    </source>
</evidence>
<dbReference type="EMBL" id="MN990732">
    <property type="protein sequence ID" value="QIM10653.1"/>
    <property type="molecule type" value="Genomic_DNA"/>
</dbReference>
<dbReference type="InterPro" id="IPR036465">
    <property type="entry name" value="vWFA_dom_sf"/>
</dbReference>
<evidence type="ECO:0000313" key="2">
    <source>
        <dbReference type="EMBL" id="QIM10653.1"/>
    </source>
</evidence>
<dbReference type="Gene3D" id="3.40.50.410">
    <property type="entry name" value="von Willebrand factor, type A domain"/>
    <property type="match status" value="1"/>
</dbReference>
<feature type="domain" description="DUF58" evidence="1">
    <location>
        <begin position="69"/>
        <end position="284"/>
    </location>
</feature>
<dbReference type="InterPro" id="IPR002881">
    <property type="entry name" value="DUF58"/>
</dbReference>
<protein>
    <recommendedName>
        <fullName evidence="1">DUF58 domain-containing protein</fullName>
    </recommendedName>
</protein>
<dbReference type="AlphaFoldDB" id="A0A6G8F321"/>
<proteinExistence type="predicted"/>
<reference evidence="2" key="1">
    <citation type="journal article" date="2020" name="J. ISSAAS">
        <title>Lactobacilli and other gastrointestinal microbiota of Peromyscus leucopus, reservoir host for agents of Lyme disease and other zoonoses in North America.</title>
        <authorList>
            <person name="Milovic A."/>
            <person name="Bassam K."/>
            <person name="Shao H."/>
            <person name="Chatzistamou I."/>
            <person name="Tufts D.M."/>
            <person name="Diuk-Wasser M."/>
            <person name="Barbour A.G."/>
        </authorList>
    </citation>
    <scope>NUCLEOTIDE SEQUENCE</scope>
    <source>
        <strain evidence="2">LL90</strain>
    </source>
</reference>
<dbReference type="Pfam" id="PF01882">
    <property type="entry name" value="DUF58"/>
    <property type="match status" value="1"/>
</dbReference>
<dbReference type="PANTHER" id="PTHR33608:SF12">
    <property type="entry name" value="DUF58 DOMAIN-CONTAINING PROTEIN"/>
    <property type="match status" value="1"/>
</dbReference>
<name>A0A6G8F321_9PROT</name>
<accession>A0A6G8F321</accession>
<dbReference type="SUPFAM" id="SSF53300">
    <property type="entry name" value="vWA-like"/>
    <property type="match status" value="1"/>
</dbReference>
<organism evidence="2">
    <name type="scientific">uncultured Alphaproteobacteria bacterium</name>
    <dbReference type="NCBI Taxonomy" id="91750"/>
    <lineage>
        <taxon>Bacteria</taxon>
        <taxon>Pseudomonadati</taxon>
        <taxon>Pseudomonadota</taxon>
        <taxon>Alphaproteobacteria</taxon>
        <taxon>environmental samples</taxon>
    </lineage>
</organism>
<gene>
    <name evidence="2" type="ORF">PlAlph_5450</name>
</gene>
<dbReference type="PANTHER" id="PTHR33608">
    <property type="entry name" value="BLL2464 PROTEIN"/>
    <property type="match status" value="1"/>
</dbReference>